<dbReference type="SUPFAM" id="SSF48179">
    <property type="entry name" value="6-phosphogluconate dehydrogenase C-terminal domain-like"/>
    <property type="match status" value="1"/>
</dbReference>
<evidence type="ECO:0000256" key="2">
    <source>
        <dbReference type="ARBA" id="ARBA00023027"/>
    </source>
</evidence>
<evidence type="ECO:0000259" key="4">
    <source>
        <dbReference type="Pfam" id="PF03446"/>
    </source>
</evidence>
<dbReference type="InterPro" id="IPR008927">
    <property type="entry name" value="6-PGluconate_DH-like_C_sf"/>
</dbReference>
<keyword evidence="2" id="KW-0520">NAD</keyword>
<evidence type="ECO:0000313" key="7">
    <source>
        <dbReference type="Proteomes" id="UP000005801"/>
    </source>
</evidence>
<dbReference type="GO" id="GO:0050661">
    <property type="term" value="F:NADP binding"/>
    <property type="evidence" value="ECO:0007669"/>
    <property type="project" value="InterPro"/>
</dbReference>
<dbReference type="Pfam" id="PF14833">
    <property type="entry name" value="NAD_binding_11"/>
    <property type="match status" value="1"/>
</dbReference>
<accession>A6G049</accession>
<dbReference type="InterPro" id="IPR013328">
    <property type="entry name" value="6PGD_dom2"/>
</dbReference>
<dbReference type="Pfam" id="PF03446">
    <property type="entry name" value="NAD_binding_2"/>
    <property type="match status" value="1"/>
</dbReference>
<evidence type="ECO:0000256" key="1">
    <source>
        <dbReference type="ARBA" id="ARBA00023002"/>
    </source>
</evidence>
<sequence length="307" mass="32324">MSVIAFLGTGTMGAGMVRNLAAAGHELRIYNRTKSRAEAAADVVADTVDLSSGGSVRVVDEPVYAARGAEFIIACVGSDAATFAVLLGEGGALAGVGQGALVIDCGTTSLKLTEQLAAACEGEGASFLDAPITGSKLGAEGGKLTIMVAGEEEIVARAMPLFEIMGKHTVHVSERLGDGQRAKYCLNMTQAVVLQGLLEGYTLAKLLDVPLTKMAEILENSAGKTGLGTFKTPYLLAGDFEPHFRLDLMHKDLHLALRHAENERVPLPAATVVRGLYDQAVAEGMGPRDFLAMATLLERWAKLELRE</sequence>
<dbReference type="AlphaFoldDB" id="A6G049"/>
<keyword evidence="7" id="KW-1185">Reference proteome</keyword>
<dbReference type="GO" id="GO:0051287">
    <property type="term" value="F:NAD binding"/>
    <property type="evidence" value="ECO:0007669"/>
    <property type="project" value="InterPro"/>
</dbReference>
<dbReference type="GO" id="GO:0016491">
    <property type="term" value="F:oxidoreductase activity"/>
    <property type="evidence" value="ECO:0007669"/>
    <property type="project" value="UniProtKB-KW"/>
</dbReference>
<dbReference type="EMBL" id="ABCS01000008">
    <property type="protein sequence ID" value="EDM80746.1"/>
    <property type="molecule type" value="Genomic_DNA"/>
</dbReference>
<dbReference type="SUPFAM" id="SSF51735">
    <property type="entry name" value="NAD(P)-binding Rossmann-fold domains"/>
    <property type="match status" value="1"/>
</dbReference>
<dbReference type="Proteomes" id="UP000005801">
    <property type="component" value="Unassembled WGS sequence"/>
</dbReference>
<comment type="caution">
    <text evidence="6">The sequence shown here is derived from an EMBL/GenBank/DDBJ whole genome shotgun (WGS) entry which is preliminary data.</text>
</comment>
<keyword evidence="1" id="KW-0560">Oxidoreductase</keyword>
<feature type="domain" description="6-phosphogluconate dehydrogenase NADP-binding" evidence="4">
    <location>
        <begin position="4"/>
        <end position="171"/>
    </location>
</feature>
<evidence type="ECO:0000259" key="5">
    <source>
        <dbReference type="Pfam" id="PF14833"/>
    </source>
</evidence>
<proteinExistence type="predicted"/>
<gene>
    <name evidence="6" type="ORF">PPSIR1_12723</name>
</gene>
<evidence type="ECO:0000313" key="6">
    <source>
        <dbReference type="EMBL" id="EDM80746.1"/>
    </source>
</evidence>
<dbReference type="InterPro" id="IPR029154">
    <property type="entry name" value="HIBADH-like_NADP-bd"/>
</dbReference>
<organism evidence="6 7">
    <name type="scientific">Plesiocystis pacifica SIR-1</name>
    <dbReference type="NCBI Taxonomy" id="391625"/>
    <lineage>
        <taxon>Bacteria</taxon>
        <taxon>Pseudomonadati</taxon>
        <taxon>Myxococcota</taxon>
        <taxon>Polyangia</taxon>
        <taxon>Nannocystales</taxon>
        <taxon>Nannocystaceae</taxon>
        <taxon>Plesiocystis</taxon>
    </lineage>
</organism>
<dbReference type="InterPro" id="IPR006115">
    <property type="entry name" value="6PGDH_NADP-bd"/>
</dbReference>
<dbReference type="eggNOG" id="COG2084">
    <property type="taxonomic scope" value="Bacteria"/>
</dbReference>
<dbReference type="OrthoDB" id="9777604at2"/>
<dbReference type="PANTHER" id="PTHR43060">
    <property type="entry name" value="3-HYDROXYISOBUTYRATE DEHYDROGENASE-LIKE 1, MITOCHONDRIAL-RELATED"/>
    <property type="match status" value="1"/>
</dbReference>
<feature type="active site" evidence="3">
    <location>
        <position position="183"/>
    </location>
</feature>
<name>A6G049_9BACT</name>
<dbReference type="Gene3D" id="1.10.1040.10">
    <property type="entry name" value="N-(1-d-carboxylethyl)-l-norvaline Dehydrogenase, domain 2"/>
    <property type="match status" value="1"/>
</dbReference>
<dbReference type="STRING" id="391625.PPSIR1_12723"/>
<reference evidence="6 7" key="1">
    <citation type="submission" date="2007-06" db="EMBL/GenBank/DDBJ databases">
        <authorList>
            <person name="Shimkets L."/>
            <person name="Ferriera S."/>
            <person name="Johnson J."/>
            <person name="Kravitz S."/>
            <person name="Beeson K."/>
            <person name="Sutton G."/>
            <person name="Rogers Y.-H."/>
            <person name="Friedman R."/>
            <person name="Frazier M."/>
            <person name="Venter J.C."/>
        </authorList>
    </citation>
    <scope>NUCLEOTIDE SEQUENCE [LARGE SCALE GENOMIC DNA]</scope>
    <source>
        <strain evidence="6 7">SIR-1</strain>
    </source>
</reference>
<dbReference type="InterPro" id="IPR015815">
    <property type="entry name" value="HIBADH-related"/>
</dbReference>
<feature type="domain" description="3-hydroxyisobutyrate dehydrogenase-like NAD-binding" evidence="5">
    <location>
        <begin position="177"/>
        <end position="296"/>
    </location>
</feature>
<dbReference type="RefSeq" id="WP_006970098.1">
    <property type="nucleotide sequence ID" value="NZ_ABCS01000008.1"/>
</dbReference>
<dbReference type="PIRSF" id="PIRSF000103">
    <property type="entry name" value="HIBADH"/>
    <property type="match status" value="1"/>
</dbReference>
<evidence type="ECO:0000256" key="3">
    <source>
        <dbReference type="PIRSR" id="PIRSR000103-1"/>
    </source>
</evidence>
<dbReference type="InterPro" id="IPR036291">
    <property type="entry name" value="NAD(P)-bd_dom_sf"/>
</dbReference>
<dbReference type="Gene3D" id="3.40.50.720">
    <property type="entry name" value="NAD(P)-binding Rossmann-like Domain"/>
    <property type="match status" value="1"/>
</dbReference>
<dbReference type="PANTHER" id="PTHR43060:SF15">
    <property type="entry name" value="3-HYDROXYISOBUTYRATE DEHYDROGENASE-LIKE 1, MITOCHONDRIAL-RELATED"/>
    <property type="match status" value="1"/>
</dbReference>
<protein>
    <submittedName>
        <fullName evidence="6">3-hydroxyisobutyrate dehydrogenase</fullName>
    </submittedName>
</protein>